<comment type="caution">
    <text evidence="14">The sequence shown here is derived from an EMBL/GenBank/DDBJ whole genome shotgun (WGS) entry which is preliminary data.</text>
</comment>
<dbReference type="PROSITE" id="PS51695">
    <property type="entry name" value="SEDOLISIN"/>
    <property type="match status" value="1"/>
</dbReference>
<feature type="binding site" evidence="11">
    <location>
        <position position="569"/>
    </location>
    <ligand>
        <name>Ca(2+)</name>
        <dbReference type="ChEBI" id="CHEBI:29108"/>
    </ligand>
</feature>
<evidence type="ECO:0000256" key="11">
    <source>
        <dbReference type="PROSITE-ProRule" id="PRU01032"/>
    </source>
</evidence>
<comment type="catalytic activity">
    <reaction evidence="1">
        <text>Release of an N-terminal tripeptide from a polypeptide.</text>
        <dbReference type="EC" id="3.4.14.10"/>
    </reaction>
</comment>
<keyword evidence="8 11" id="KW-0720">Serine protease</keyword>
<sequence>MHFNHYVLPSALFLSSVFARPSSSGGQDAYGSYQVIENKTEPPTGWTYQKSADPNTVLPLRLIVKLSQGDRLSNKLMEISTPGHQDYGKHLNQQELRSLVTPETGSVEILTSWLESFSGVSDVAYSVHGSSISFKSTVSAANTMFATKFEVFEAENGQGTVVRSLGYSIPESLTQHVALVHPVTYFPSVQKSKSSPVVDKTEKIEMVDSIISKRQTESELDLVCRTITPTCIAKMYNIDYTPPVNTTASGSSLGVAGFLEEWINHQDVTDFVRKYGNSASTRANPGNFTVELVNGGINNEARPGIEATLDMQYSMPFTGSLPVVYYSTGGRPPANGPDGQPMPVESIATEPYLEWLEYMLAKPDGAIPQVISISYTDTEQVVPRDYAVHVCDLFGRLAARGVSVIDASGDGGIAGQRDVSCLSNDGQNRRTFLPTFPASCPWVTSVGATAYIPEQATSYSSGGFSNYFAAPSYQVNSTNAYIKYLNGRFDGLYNASGRGIPDVALYGSRYETENGGASSGWHSGTSAGTPVFASMVALVNDIRLRNGKPVLGWLNPMLYSPEMKSVWNDITEGESYGCDSKWEAIVGWDTITGLGSPDFQRLVAALQ</sequence>
<comment type="function">
    <text evidence="2">Secreted tripeptidyl-peptidase which degrades proteins at acidic pHs and is involved in virulence.</text>
</comment>
<feature type="signal peptide" evidence="12">
    <location>
        <begin position="1"/>
        <end position="19"/>
    </location>
</feature>
<keyword evidence="15" id="KW-1185">Reference proteome</keyword>
<dbReference type="Pfam" id="PF09286">
    <property type="entry name" value="Pro-kuma_activ"/>
    <property type="match status" value="1"/>
</dbReference>
<dbReference type="SUPFAM" id="SSF54897">
    <property type="entry name" value="Protease propeptides/inhibitors"/>
    <property type="match status" value="1"/>
</dbReference>
<dbReference type="InterPro" id="IPR036852">
    <property type="entry name" value="Peptidase_S8/S53_dom_sf"/>
</dbReference>
<dbReference type="PANTHER" id="PTHR14218">
    <property type="entry name" value="PROTEASE S8 TRIPEPTIDYL PEPTIDASE I CLN2"/>
    <property type="match status" value="1"/>
</dbReference>
<dbReference type="InterPro" id="IPR015366">
    <property type="entry name" value="S53_propep"/>
</dbReference>
<keyword evidence="9 11" id="KW-0106">Calcium</keyword>
<dbReference type="InterPro" id="IPR050819">
    <property type="entry name" value="Tripeptidyl-peptidase_I"/>
</dbReference>
<dbReference type="InterPro" id="IPR000209">
    <property type="entry name" value="Peptidase_S8/S53_dom"/>
</dbReference>
<evidence type="ECO:0000256" key="4">
    <source>
        <dbReference type="ARBA" id="ARBA00012462"/>
    </source>
</evidence>
<evidence type="ECO:0000256" key="7">
    <source>
        <dbReference type="ARBA" id="ARBA00022801"/>
    </source>
</evidence>
<dbReference type="CDD" id="cd11377">
    <property type="entry name" value="Pro-peptidase_S53"/>
    <property type="match status" value="1"/>
</dbReference>
<feature type="active site" description="Charge relay system" evidence="11">
    <location>
        <position position="310"/>
    </location>
</feature>
<keyword evidence="5 11" id="KW-0645">Protease</keyword>
<gene>
    <name evidence="14" type="ORF">VTL71DRAFT_5712</name>
</gene>
<evidence type="ECO:0000259" key="13">
    <source>
        <dbReference type="PROSITE" id="PS51695"/>
    </source>
</evidence>
<feature type="active site" description="Charge relay system" evidence="11">
    <location>
        <position position="526"/>
    </location>
</feature>
<evidence type="ECO:0000256" key="9">
    <source>
        <dbReference type="ARBA" id="ARBA00022837"/>
    </source>
</evidence>
<feature type="active site" description="Charge relay system" evidence="11">
    <location>
        <position position="306"/>
    </location>
</feature>
<accession>A0ABR4BY98</accession>
<dbReference type="CDD" id="cd04056">
    <property type="entry name" value="Peptidases_S53"/>
    <property type="match status" value="1"/>
</dbReference>
<evidence type="ECO:0000256" key="8">
    <source>
        <dbReference type="ARBA" id="ARBA00022825"/>
    </source>
</evidence>
<feature type="domain" description="Peptidase S53" evidence="13">
    <location>
        <begin position="226"/>
        <end position="607"/>
    </location>
</feature>
<feature type="binding site" evidence="11">
    <location>
        <position position="570"/>
    </location>
    <ligand>
        <name>Ca(2+)</name>
        <dbReference type="ChEBI" id="CHEBI:29108"/>
    </ligand>
</feature>
<feature type="chain" id="PRO_5045713613" description="tripeptidyl-peptidase II" evidence="12">
    <location>
        <begin position="20"/>
        <end position="607"/>
    </location>
</feature>
<evidence type="ECO:0000256" key="12">
    <source>
        <dbReference type="SAM" id="SignalP"/>
    </source>
</evidence>
<keyword evidence="6 11" id="KW-0479">Metal-binding</keyword>
<feature type="binding site" evidence="11">
    <location>
        <position position="587"/>
    </location>
    <ligand>
        <name>Ca(2+)</name>
        <dbReference type="ChEBI" id="CHEBI:29108"/>
    </ligand>
</feature>
<comment type="subcellular location">
    <subcellularLocation>
        <location evidence="3">Secreted</location>
        <location evidence="3">Extracellular space</location>
    </subcellularLocation>
</comment>
<evidence type="ECO:0000313" key="15">
    <source>
        <dbReference type="Proteomes" id="UP001595075"/>
    </source>
</evidence>
<evidence type="ECO:0000256" key="3">
    <source>
        <dbReference type="ARBA" id="ARBA00004239"/>
    </source>
</evidence>
<dbReference type="InterPro" id="IPR030400">
    <property type="entry name" value="Sedolisin_dom"/>
</dbReference>
<dbReference type="EC" id="3.4.14.10" evidence="4"/>
<dbReference type="SMART" id="SM00944">
    <property type="entry name" value="Pro-kuma_activ"/>
    <property type="match status" value="1"/>
</dbReference>
<comment type="cofactor">
    <cofactor evidence="11">
        <name>Ca(2+)</name>
        <dbReference type="ChEBI" id="CHEBI:29108"/>
    </cofactor>
    <text evidence="11">Binds 1 Ca(2+) ion per subunit.</text>
</comment>
<name>A0ABR4BY98_9HELO</name>
<evidence type="ECO:0000256" key="1">
    <source>
        <dbReference type="ARBA" id="ARBA00001910"/>
    </source>
</evidence>
<dbReference type="Proteomes" id="UP001595075">
    <property type="component" value="Unassembled WGS sequence"/>
</dbReference>
<evidence type="ECO:0000256" key="6">
    <source>
        <dbReference type="ARBA" id="ARBA00022723"/>
    </source>
</evidence>
<protein>
    <recommendedName>
        <fullName evidence="4">tripeptidyl-peptidase II</fullName>
        <ecNumber evidence="4">3.4.14.10</ecNumber>
    </recommendedName>
</protein>
<proteinExistence type="predicted"/>
<dbReference type="EMBL" id="JAZHXI010000016">
    <property type="protein sequence ID" value="KAL2062640.1"/>
    <property type="molecule type" value="Genomic_DNA"/>
</dbReference>
<keyword evidence="12" id="KW-0732">Signal</keyword>
<evidence type="ECO:0000256" key="5">
    <source>
        <dbReference type="ARBA" id="ARBA00022670"/>
    </source>
</evidence>
<dbReference type="PANTHER" id="PTHR14218:SF15">
    <property type="entry name" value="TRIPEPTIDYL-PEPTIDASE 1"/>
    <property type="match status" value="1"/>
</dbReference>
<dbReference type="Gene3D" id="3.40.50.200">
    <property type="entry name" value="Peptidase S8/S53 domain"/>
    <property type="match status" value="1"/>
</dbReference>
<evidence type="ECO:0000256" key="10">
    <source>
        <dbReference type="ARBA" id="ARBA00023145"/>
    </source>
</evidence>
<evidence type="ECO:0000313" key="14">
    <source>
        <dbReference type="EMBL" id="KAL2062640.1"/>
    </source>
</evidence>
<keyword evidence="7 11" id="KW-0378">Hydrolase</keyword>
<dbReference type="Pfam" id="PF00082">
    <property type="entry name" value="Peptidase_S8"/>
    <property type="match status" value="1"/>
</dbReference>
<evidence type="ECO:0000256" key="2">
    <source>
        <dbReference type="ARBA" id="ARBA00002451"/>
    </source>
</evidence>
<reference evidence="14 15" key="1">
    <citation type="journal article" date="2024" name="Commun. Biol.">
        <title>Comparative genomic analysis of thermophilic fungi reveals convergent evolutionary adaptations and gene losses.</title>
        <authorList>
            <person name="Steindorff A.S."/>
            <person name="Aguilar-Pontes M.V."/>
            <person name="Robinson A.J."/>
            <person name="Andreopoulos B."/>
            <person name="LaButti K."/>
            <person name="Kuo A."/>
            <person name="Mondo S."/>
            <person name="Riley R."/>
            <person name="Otillar R."/>
            <person name="Haridas S."/>
            <person name="Lipzen A."/>
            <person name="Grimwood J."/>
            <person name="Schmutz J."/>
            <person name="Clum A."/>
            <person name="Reid I.D."/>
            <person name="Moisan M.C."/>
            <person name="Butler G."/>
            <person name="Nguyen T.T.M."/>
            <person name="Dewar K."/>
            <person name="Conant G."/>
            <person name="Drula E."/>
            <person name="Henrissat B."/>
            <person name="Hansel C."/>
            <person name="Singer S."/>
            <person name="Hutchinson M.I."/>
            <person name="de Vries R.P."/>
            <person name="Natvig D.O."/>
            <person name="Powell A.J."/>
            <person name="Tsang A."/>
            <person name="Grigoriev I.V."/>
        </authorList>
    </citation>
    <scope>NUCLEOTIDE SEQUENCE [LARGE SCALE GENOMIC DNA]</scope>
    <source>
        <strain evidence="14 15">CBS 494.80</strain>
    </source>
</reference>
<organism evidence="14 15">
    <name type="scientific">Oculimacula yallundae</name>
    <dbReference type="NCBI Taxonomy" id="86028"/>
    <lineage>
        <taxon>Eukaryota</taxon>
        <taxon>Fungi</taxon>
        <taxon>Dikarya</taxon>
        <taxon>Ascomycota</taxon>
        <taxon>Pezizomycotina</taxon>
        <taxon>Leotiomycetes</taxon>
        <taxon>Helotiales</taxon>
        <taxon>Ploettnerulaceae</taxon>
        <taxon>Oculimacula</taxon>
    </lineage>
</organism>
<keyword evidence="10" id="KW-0865">Zymogen</keyword>
<dbReference type="SUPFAM" id="SSF52743">
    <property type="entry name" value="Subtilisin-like"/>
    <property type="match status" value="1"/>
</dbReference>
<feature type="binding site" evidence="11">
    <location>
        <position position="589"/>
    </location>
    <ligand>
        <name>Ca(2+)</name>
        <dbReference type="ChEBI" id="CHEBI:29108"/>
    </ligand>
</feature>